<reference evidence="2" key="1">
    <citation type="submission" date="2017-05" db="EMBL/GenBank/DDBJ databases">
        <title>Complete and WGS of Bordetella genogroups.</title>
        <authorList>
            <person name="Spilker T."/>
            <person name="Lipuma J."/>
        </authorList>
    </citation>
    <scope>NUCLEOTIDE SEQUENCE [LARGE SCALE GENOMIC DNA]</scope>
    <source>
        <strain evidence="2">AU8256</strain>
    </source>
</reference>
<accession>A0A261W2P8</accession>
<gene>
    <name evidence="1" type="ORF">CAL24_08240</name>
</gene>
<dbReference type="RefSeq" id="WP_094806529.1">
    <property type="nucleotide sequence ID" value="NZ_NEVT01000003.1"/>
</dbReference>
<protein>
    <recommendedName>
        <fullName evidence="3">DUF1367 domain-containing protein</fullName>
    </recommendedName>
</protein>
<dbReference type="AlphaFoldDB" id="A0A261W2P8"/>
<sequence length="173" mass="19764">MAEITLVKQDPVEISEADRAIARRVIFSVIDGLGERGKKQWRRLWNRIFKLEPGEAMAIITHQERLSWFHRKHMALEQRVFEAQEAFEHFELFRDWLKIGAGHVDWIPGEGDALQAVPKSISYAKLEQGEMEAFHDAAVAFLRSPRAIRQLWPHLAPAAAGDVIERVLGGFGE</sequence>
<comment type="caution">
    <text evidence="1">The sequence shown here is derived from an EMBL/GenBank/DDBJ whole genome shotgun (WGS) entry which is preliminary data.</text>
</comment>
<organism evidence="1 2">
    <name type="scientific">Bordetella genomosp. 2</name>
    <dbReference type="NCBI Taxonomy" id="1983456"/>
    <lineage>
        <taxon>Bacteria</taxon>
        <taxon>Pseudomonadati</taxon>
        <taxon>Pseudomonadota</taxon>
        <taxon>Betaproteobacteria</taxon>
        <taxon>Burkholderiales</taxon>
        <taxon>Alcaligenaceae</taxon>
        <taxon>Bordetella</taxon>
    </lineage>
</organism>
<dbReference type="EMBL" id="NEVT01000003">
    <property type="protein sequence ID" value="OZI80140.1"/>
    <property type="molecule type" value="Genomic_DNA"/>
</dbReference>
<evidence type="ECO:0000313" key="1">
    <source>
        <dbReference type="EMBL" id="OZI80140.1"/>
    </source>
</evidence>
<keyword evidence="2" id="KW-1185">Reference proteome</keyword>
<evidence type="ECO:0000313" key="2">
    <source>
        <dbReference type="Proteomes" id="UP000215633"/>
    </source>
</evidence>
<dbReference type="Proteomes" id="UP000215633">
    <property type="component" value="Unassembled WGS sequence"/>
</dbReference>
<proteinExistence type="predicted"/>
<name>A0A261W2P8_9BORD</name>
<evidence type="ECO:0008006" key="3">
    <source>
        <dbReference type="Google" id="ProtNLM"/>
    </source>
</evidence>